<evidence type="ECO:0000256" key="1">
    <source>
        <dbReference type="ARBA" id="ARBA00022630"/>
    </source>
</evidence>
<organism evidence="5 6">
    <name type="scientific">Oligella ureolytica</name>
    <dbReference type="NCBI Taxonomy" id="90244"/>
    <lineage>
        <taxon>Bacteria</taxon>
        <taxon>Pseudomonadati</taxon>
        <taxon>Pseudomonadota</taxon>
        <taxon>Betaproteobacteria</taxon>
        <taxon>Burkholderiales</taxon>
        <taxon>Alcaligenaceae</taxon>
        <taxon>Oligella</taxon>
    </lineage>
</organism>
<dbReference type="EC" id="1.-.-.-" evidence="5"/>
<dbReference type="AlphaFoldDB" id="A0A378XI53"/>
<sequence length="118" mass="12756">MTHISATAAGLATDQMVSYYRSFAQGGFGLIITEGLYTDDRHSLGYIFQPGMVNDEQERSWSKVVNAVHQTGSKIIAQIMHAGALVHCNPFGHDSIAPSAVQPKGAKAKRMNVPDLIL</sequence>
<evidence type="ECO:0000313" key="5">
    <source>
        <dbReference type="EMBL" id="SUA55743.1"/>
    </source>
</evidence>
<dbReference type="SUPFAM" id="SSF51395">
    <property type="entry name" value="FMN-linked oxidoreductases"/>
    <property type="match status" value="1"/>
</dbReference>
<keyword evidence="7" id="KW-1185">Reference proteome</keyword>
<dbReference type="Proteomes" id="UP000254603">
    <property type="component" value="Unassembled WGS sequence"/>
</dbReference>
<evidence type="ECO:0000256" key="2">
    <source>
        <dbReference type="ARBA" id="ARBA00023002"/>
    </source>
</evidence>
<dbReference type="EMBL" id="CP065725">
    <property type="protein sequence ID" value="QPT39349.1"/>
    <property type="molecule type" value="Genomic_DNA"/>
</dbReference>
<dbReference type="GO" id="GO:0016491">
    <property type="term" value="F:oxidoreductase activity"/>
    <property type="evidence" value="ECO:0007669"/>
    <property type="project" value="UniProtKB-KW"/>
</dbReference>
<dbReference type="PANTHER" id="PTHR43656:SF2">
    <property type="entry name" value="BINDING OXIDOREDUCTASE, PUTATIVE (AFU_ORTHOLOGUE AFUA_2G08260)-RELATED"/>
    <property type="match status" value="1"/>
</dbReference>
<dbReference type="GO" id="GO:0010181">
    <property type="term" value="F:FMN binding"/>
    <property type="evidence" value="ECO:0007669"/>
    <property type="project" value="InterPro"/>
</dbReference>
<dbReference type="InterPro" id="IPR051799">
    <property type="entry name" value="NADH_flavin_oxidoreductase"/>
</dbReference>
<dbReference type="InterPro" id="IPR013785">
    <property type="entry name" value="Aldolase_TIM"/>
</dbReference>
<dbReference type="Pfam" id="PF00724">
    <property type="entry name" value="Oxidored_FMN"/>
    <property type="match status" value="1"/>
</dbReference>
<gene>
    <name evidence="5" type="primary">nemA</name>
    <name evidence="4" type="ORF">I6G29_09220</name>
    <name evidence="5" type="ORF">NCTC11997_01910</name>
</gene>
<dbReference type="EMBL" id="UGSB01000001">
    <property type="protein sequence ID" value="SUA55743.1"/>
    <property type="molecule type" value="Genomic_DNA"/>
</dbReference>
<dbReference type="STRING" id="1122619.GCA_000373745_01173"/>
<dbReference type="Gene3D" id="3.20.20.70">
    <property type="entry name" value="Aldolase class I"/>
    <property type="match status" value="1"/>
</dbReference>
<protein>
    <submittedName>
        <fullName evidence="5">N-ethylmaleimide reductase</fullName>
        <ecNumber evidence="5">1.-.-.-</ecNumber>
    </submittedName>
</protein>
<dbReference type="Proteomes" id="UP000594903">
    <property type="component" value="Chromosome"/>
</dbReference>
<reference evidence="5 6" key="1">
    <citation type="submission" date="2018-06" db="EMBL/GenBank/DDBJ databases">
        <authorList>
            <consortium name="Pathogen Informatics"/>
            <person name="Doyle S."/>
        </authorList>
    </citation>
    <scope>NUCLEOTIDE SEQUENCE [LARGE SCALE GENOMIC DNA]</scope>
    <source>
        <strain evidence="5 6">NCTC11997</strain>
    </source>
</reference>
<evidence type="ECO:0000259" key="3">
    <source>
        <dbReference type="Pfam" id="PF00724"/>
    </source>
</evidence>
<name>A0A378XI53_9BURK</name>
<evidence type="ECO:0000313" key="6">
    <source>
        <dbReference type="Proteomes" id="UP000254603"/>
    </source>
</evidence>
<dbReference type="RefSeq" id="WP_026253640.1">
    <property type="nucleotide sequence ID" value="NZ_CP065725.1"/>
</dbReference>
<evidence type="ECO:0000313" key="7">
    <source>
        <dbReference type="Proteomes" id="UP000594903"/>
    </source>
</evidence>
<dbReference type="PANTHER" id="PTHR43656">
    <property type="entry name" value="BINDING OXIDOREDUCTASE, PUTATIVE (AFU_ORTHOLOGUE AFUA_2G08260)-RELATED"/>
    <property type="match status" value="1"/>
</dbReference>
<accession>A0A378XI53</accession>
<evidence type="ECO:0000313" key="4">
    <source>
        <dbReference type="EMBL" id="QPT39349.1"/>
    </source>
</evidence>
<proteinExistence type="predicted"/>
<keyword evidence="2 5" id="KW-0560">Oxidoreductase</keyword>
<reference evidence="4 7" key="2">
    <citation type="submission" date="2020-12" db="EMBL/GenBank/DDBJ databases">
        <title>FDA dAtabase for Regulatory Grade micrObial Sequences (FDA-ARGOS): Supporting development and validation of Infectious Disease Dx tests.</title>
        <authorList>
            <person name="Sproer C."/>
            <person name="Gronow S."/>
            <person name="Severitt S."/>
            <person name="Schroder I."/>
            <person name="Tallon L."/>
            <person name="Sadzewicz L."/>
            <person name="Zhao X."/>
            <person name="Boylan J."/>
            <person name="Ott S."/>
            <person name="Bowen H."/>
            <person name="Vavikolanu K."/>
            <person name="Mehta A."/>
            <person name="Aluvathingal J."/>
            <person name="Nadendla S."/>
            <person name="Lowell S."/>
            <person name="Myers T."/>
            <person name="Yan Y."/>
            <person name="Sichtig H."/>
        </authorList>
    </citation>
    <scope>NUCLEOTIDE SEQUENCE [LARGE SCALE GENOMIC DNA]</scope>
    <source>
        <strain evidence="4 7">FDAARGOS_872</strain>
    </source>
</reference>
<feature type="domain" description="NADH:flavin oxidoreductase/NADH oxidase N-terminal" evidence="3">
    <location>
        <begin position="1"/>
        <end position="104"/>
    </location>
</feature>
<keyword evidence="1" id="KW-0285">Flavoprotein</keyword>
<dbReference type="InterPro" id="IPR001155">
    <property type="entry name" value="OxRdtase_FMN_N"/>
</dbReference>